<accession>A0A9P4QIF1</accession>
<evidence type="ECO:0000313" key="2">
    <source>
        <dbReference type="EMBL" id="KAF2725332.1"/>
    </source>
</evidence>
<protein>
    <submittedName>
        <fullName evidence="2">Uncharacterized protein</fullName>
    </submittedName>
</protein>
<dbReference type="Proteomes" id="UP000799441">
    <property type="component" value="Unassembled WGS sequence"/>
</dbReference>
<feature type="transmembrane region" description="Helical" evidence="1">
    <location>
        <begin position="12"/>
        <end position="34"/>
    </location>
</feature>
<comment type="caution">
    <text evidence="2">The sequence shown here is derived from an EMBL/GenBank/DDBJ whole genome shotgun (WGS) entry which is preliminary data.</text>
</comment>
<dbReference type="AlphaFoldDB" id="A0A9P4QIF1"/>
<evidence type="ECO:0000256" key="1">
    <source>
        <dbReference type="SAM" id="Phobius"/>
    </source>
</evidence>
<sequence length="92" mass="10472">MPWLGPYDTHGSLLFFFFRIRFSFLIPSTITSVVRCEDLGDHRCHRMRRGDTQLSGTISILDPWQVHLYLSNPLLDYHPGGAECTIPSLPGP</sequence>
<name>A0A9P4QIF1_9PEZI</name>
<gene>
    <name evidence="2" type="ORF">K431DRAFT_100822</name>
</gene>
<keyword evidence="3" id="KW-1185">Reference proteome</keyword>
<reference evidence="2" key="1">
    <citation type="journal article" date="2020" name="Stud. Mycol.">
        <title>101 Dothideomycetes genomes: a test case for predicting lifestyles and emergence of pathogens.</title>
        <authorList>
            <person name="Haridas S."/>
            <person name="Albert R."/>
            <person name="Binder M."/>
            <person name="Bloem J."/>
            <person name="Labutti K."/>
            <person name="Salamov A."/>
            <person name="Andreopoulos B."/>
            <person name="Baker S."/>
            <person name="Barry K."/>
            <person name="Bills G."/>
            <person name="Bluhm B."/>
            <person name="Cannon C."/>
            <person name="Castanera R."/>
            <person name="Culley D."/>
            <person name="Daum C."/>
            <person name="Ezra D."/>
            <person name="Gonzalez J."/>
            <person name="Henrissat B."/>
            <person name="Kuo A."/>
            <person name="Liang C."/>
            <person name="Lipzen A."/>
            <person name="Lutzoni F."/>
            <person name="Magnuson J."/>
            <person name="Mondo S."/>
            <person name="Nolan M."/>
            <person name="Ohm R."/>
            <person name="Pangilinan J."/>
            <person name="Park H.-J."/>
            <person name="Ramirez L."/>
            <person name="Alfaro M."/>
            <person name="Sun H."/>
            <person name="Tritt A."/>
            <person name="Yoshinaga Y."/>
            <person name="Zwiers L.-H."/>
            <person name="Turgeon B."/>
            <person name="Goodwin S."/>
            <person name="Spatafora J."/>
            <person name="Crous P."/>
            <person name="Grigoriev I."/>
        </authorList>
    </citation>
    <scope>NUCLEOTIDE SEQUENCE</scope>
    <source>
        <strain evidence="2">CBS 116435</strain>
    </source>
</reference>
<keyword evidence="1" id="KW-0812">Transmembrane</keyword>
<keyword evidence="1" id="KW-1133">Transmembrane helix</keyword>
<proteinExistence type="predicted"/>
<organism evidence="2 3">
    <name type="scientific">Polychaeton citri CBS 116435</name>
    <dbReference type="NCBI Taxonomy" id="1314669"/>
    <lineage>
        <taxon>Eukaryota</taxon>
        <taxon>Fungi</taxon>
        <taxon>Dikarya</taxon>
        <taxon>Ascomycota</taxon>
        <taxon>Pezizomycotina</taxon>
        <taxon>Dothideomycetes</taxon>
        <taxon>Dothideomycetidae</taxon>
        <taxon>Capnodiales</taxon>
        <taxon>Capnodiaceae</taxon>
        <taxon>Polychaeton</taxon>
    </lineage>
</organism>
<keyword evidence="1" id="KW-0472">Membrane</keyword>
<evidence type="ECO:0000313" key="3">
    <source>
        <dbReference type="Proteomes" id="UP000799441"/>
    </source>
</evidence>
<dbReference type="EMBL" id="MU003768">
    <property type="protein sequence ID" value="KAF2725332.1"/>
    <property type="molecule type" value="Genomic_DNA"/>
</dbReference>